<feature type="transmembrane region" description="Helical" evidence="6">
    <location>
        <begin position="45"/>
        <end position="63"/>
    </location>
</feature>
<comment type="subcellular location">
    <subcellularLocation>
        <location evidence="1">Cell membrane</location>
        <topology evidence="1">Multi-pass membrane protein</topology>
    </subcellularLocation>
</comment>
<name>A0A3B0PJM7_MYCGL</name>
<comment type="similarity">
    <text evidence="2">Belongs to the ABC transporter superfamily.</text>
</comment>
<evidence type="ECO:0000259" key="7">
    <source>
        <dbReference type="PROSITE" id="PS50929"/>
    </source>
</evidence>
<evidence type="ECO:0000256" key="3">
    <source>
        <dbReference type="ARBA" id="ARBA00022692"/>
    </source>
</evidence>
<sequence length="64" mass="7427">MRVNIFERYQSFSVKNTDKFEKASVLTRMTTDINFIHQSIQSGRTAIRGMSVFLFSLVLMFVTS</sequence>
<reference evidence="9" key="1">
    <citation type="submission" date="2018-06" db="EMBL/GenBank/DDBJ databases">
        <authorList>
            <consortium name="Pathogen Informatics"/>
        </authorList>
    </citation>
    <scope>NUCLEOTIDE SEQUENCE [LARGE SCALE GENOMIC DNA]</scope>
    <source>
        <strain evidence="9">NCTC10115</strain>
    </source>
</reference>
<dbReference type="Gene3D" id="1.20.1560.10">
    <property type="entry name" value="ABC transporter type 1, transmembrane domain"/>
    <property type="match status" value="1"/>
</dbReference>
<keyword evidence="3 6" id="KW-0812">Transmembrane</keyword>
<protein>
    <submittedName>
        <fullName evidence="8">ABC transporter component domain protein</fullName>
    </submittedName>
</protein>
<accession>A0A3B0PJM7</accession>
<gene>
    <name evidence="8" type="ORF">NCTC10115_00003</name>
</gene>
<keyword evidence="5 6" id="KW-0472">Membrane</keyword>
<evidence type="ECO:0000256" key="4">
    <source>
        <dbReference type="ARBA" id="ARBA00022989"/>
    </source>
</evidence>
<dbReference type="PROSITE" id="PS50929">
    <property type="entry name" value="ABC_TM1F"/>
    <property type="match status" value="1"/>
</dbReference>
<dbReference type="Proteomes" id="UP000260136">
    <property type="component" value="Chromosome"/>
</dbReference>
<evidence type="ECO:0000256" key="2">
    <source>
        <dbReference type="ARBA" id="ARBA00005417"/>
    </source>
</evidence>
<dbReference type="GO" id="GO:0140359">
    <property type="term" value="F:ABC-type transporter activity"/>
    <property type="evidence" value="ECO:0007669"/>
    <property type="project" value="InterPro"/>
</dbReference>
<dbReference type="STRING" id="1006581.GCW_90015"/>
<dbReference type="AlphaFoldDB" id="A0A3B0PJM7"/>
<dbReference type="EMBL" id="LS991952">
    <property type="protein sequence ID" value="SYV93714.1"/>
    <property type="molecule type" value="Genomic_DNA"/>
</dbReference>
<feature type="domain" description="ABC transmembrane type-1" evidence="7">
    <location>
        <begin position="1"/>
        <end position="64"/>
    </location>
</feature>
<dbReference type="SUPFAM" id="SSF90123">
    <property type="entry name" value="ABC transporter transmembrane region"/>
    <property type="match status" value="1"/>
</dbReference>
<evidence type="ECO:0000256" key="6">
    <source>
        <dbReference type="SAM" id="Phobius"/>
    </source>
</evidence>
<evidence type="ECO:0000313" key="8">
    <source>
        <dbReference type="EMBL" id="SYV93714.1"/>
    </source>
</evidence>
<evidence type="ECO:0000256" key="5">
    <source>
        <dbReference type="ARBA" id="ARBA00023136"/>
    </source>
</evidence>
<dbReference type="InterPro" id="IPR011527">
    <property type="entry name" value="ABC1_TM_dom"/>
</dbReference>
<organism evidence="8 9">
    <name type="scientific">Mycoplasmoides gallisepticum</name>
    <name type="common">Mycoplasma gallisepticum</name>
    <dbReference type="NCBI Taxonomy" id="2096"/>
    <lineage>
        <taxon>Bacteria</taxon>
        <taxon>Bacillati</taxon>
        <taxon>Mycoplasmatota</taxon>
        <taxon>Mycoplasmoidales</taxon>
        <taxon>Mycoplasmoidaceae</taxon>
        <taxon>Mycoplasmoides</taxon>
    </lineage>
</organism>
<dbReference type="GO" id="GO:0005524">
    <property type="term" value="F:ATP binding"/>
    <property type="evidence" value="ECO:0007669"/>
    <property type="project" value="InterPro"/>
</dbReference>
<dbReference type="InterPro" id="IPR036640">
    <property type="entry name" value="ABC1_TM_sf"/>
</dbReference>
<keyword evidence="4 6" id="KW-1133">Transmembrane helix</keyword>
<evidence type="ECO:0000256" key="1">
    <source>
        <dbReference type="ARBA" id="ARBA00004651"/>
    </source>
</evidence>
<dbReference type="GO" id="GO:0005886">
    <property type="term" value="C:plasma membrane"/>
    <property type="evidence" value="ECO:0007669"/>
    <property type="project" value="UniProtKB-SubCell"/>
</dbReference>
<proteinExistence type="inferred from homology"/>
<evidence type="ECO:0000313" key="9">
    <source>
        <dbReference type="Proteomes" id="UP000260136"/>
    </source>
</evidence>